<dbReference type="OrthoDB" id="429143at2759"/>
<protein>
    <submittedName>
        <fullName evidence="3">Putative fad dependent oxidoreductase protein</fullName>
    </submittedName>
</protein>
<dbReference type="InterPro" id="IPR006076">
    <property type="entry name" value="FAD-dep_OxRdtase"/>
</dbReference>
<dbReference type="Gene3D" id="3.30.9.10">
    <property type="entry name" value="D-Amino Acid Oxidase, subunit A, domain 2"/>
    <property type="match status" value="1"/>
</dbReference>
<dbReference type="AlphaFoldDB" id="R8BTT4"/>
<proteinExistence type="predicted"/>
<evidence type="ECO:0000313" key="4">
    <source>
        <dbReference type="Proteomes" id="UP000014074"/>
    </source>
</evidence>
<dbReference type="eggNOG" id="ENOG502QUK9">
    <property type="taxonomic scope" value="Eukaryota"/>
</dbReference>
<evidence type="ECO:0000313" key="3">
    <source>
        <dbReference type="EMBL" id="EOO02690.1"/>
    </source>
</evidence>
<dbReference type="SUPFAM" id="SSF51905">
    <property type="entry name" value="FAD/NAD(P)-binding domain"/>
    <property type="match status" value="1"/>
</dbReference>
<dbReference type="Proteomes" id="UP000014074">
    <property type="component" value="Unassembled WGS sequence"/>
</dbReference>
<keyword evidence="4" id="KW-1185">Reference proteome</keyword>
<dbReference type="PANTHER" id="PTHR13847">
    <property type="entry name" value="SARCOSINE DEHYDROGENASE-RELATED"/>
    <property type="match status" value="1"/>
</dbReference>
<dbReference type="PANTHER" id="PTHR13847:SF129">
    <property type="entry name" value="FAD DEPENDENT OXIDOREDUCTASE"/>
    <property type="match status" value="1"/>
</dbReference>
<dbReference type="GeneID" id="19321991"/>
<dbReference type="HOGENOM" id="CLU_022730_3_0_1"/>
<sequence>MTAESAAPVVSGLPTEKSSKSYWHKEPSEKLLGHRTTPELPNKADVVIVGSGMTGAWAAHFLKHGKAKDQSVVMLEAREACWGATGRNGGHCQPFLYAATPEVANFELETYNFLRNFVEEHNVDCSWRTLSGVHVAITQNLWEIGVGAIGFLEKHAPDLASKLTLIFPETGSSNKDDWCKDFTLENLRVPNAKGAIVQRYAASMWPYKLVFWVLENLLKESPAPSFNIQTTTPVTAVSRQSGDEAYPWTVETPRGKIAARTVLLATNGYTSHLLPAFADLIVPVRAQIGALLPPDPPVGLSHSYVFMGETRDPETGKPDTRDEYMVQRPLPTGELIFGGGRNRAEGKAVGEWRDDVVEEKVASFLRSELEPVLNLRTVGEAHDVAGHELKASFEWTGIMGYSLDHTPWVGPVPESLGGGDGLFVCAGYTGHGMPHAALCGRGAAYMIMGEKTEGKGSSGYGIPETFLVTEERVSKAREAFGSVKKCDDMGLEAFFVALDVLGQGGMNPEASG</sequence>
<dbReference type="Pfam" id="PF01266">
    <property type="entry name" value="DAO"/>
    <property type="match status" value="1"/>
</dbReference>
<feature type="domain" description="FAD dependent oxidoreductase" evidence="2">
    <location>
        <begin position="45"/>
        <end position="446"/>
    </location>
</feature>
<dbReference type="EMBL" id="KB932905">
    <property type="protein sequence ID" value="EOO02690.1"/>
    <property type="molecule type" value="Genomic_DNA"/>
</dbReference>
<dbReference type="KEGG" id="tmn:UCRPA7_1804"/>
<feature type="region of interest" description="Disordered" evidence="1">
    <location>
        <begin position="1"/>
        <end position="25"/>
    </location>
</feature>
<evidence type="ECO:0000259" key="2">
    <source>
        <dbReference type="Pfam" id="PF01266"/>
    </source>
</evidence>
<name>R8BTT4_PHAM7</name>
<evidence type="ECO:0000256" key="1">
    <source>
        <dbReference type="SAM" id="MobiDB-lite"/>
    </source>
</evidence>
<reference evidence="4" key="1">
    <citation type="journal article" date="2013" name="Genome Announc.">
        <title>Draft genome sequence of the ascomycete Phaeoacremonium aleophilum strain UCR-PA7, a causal agent of the esca disease complex in grapevines.</title>
        <authorList>
            <person name="Blanco-Ulate B."/>
            <person name="Rolshausen P."/>
            <person name="Cantu D."/>
        </authorList>
    </citation>
    <scope>NUCLEOTIDE SEQUENCE [LARGE SCALE GENOMIC DNA]</scope>
    <source>
        <strain evidence="4">UCR-PA7</strain>
    </source>
</reference>
<dbReference type="RefSeq" id="XP_007912574.1">
    <property type="nucleotide sequence ID" value="XM_007914383.1"/>
</dbReference>
<dbReference type="InterPro" id="IPR036188">
    <property type="entry name" value="FAD/NAD-bd_sf"/>
</dbReference>
<dbReference type="GO" id="GO:0005737">
    <property type="term" value="C:cytoplasm"/>
    <property type="evidence" value="ECO:0007669"/>
    <property type="project" value="TreeGrafter"/>
</dbReference>
<organism evidence="3 4">
    <name type="scientific">Phaeoacremonium minimum (strain UCR-PA7)</name>
    <name type="common">Esca disease fungus</name>
    <name type="synonym">Togninia minima</name>
    <dbReference type="NCBI Taxonomy" id="1286976"/>
    <lineage>
        <taxon>Eukaryota</taxon>
        <taxon>Fungi</taxon>
        <taxon>Dikarya</taxon>
        <taxon>Ascomycota</taxon>
        <taxon>Pezizomycotina</taxon>
        <taxon>Sordariomycetes</taxon>
        <taxon>Sordariomycetidae</taxon>
        <taxon>Togniniales</taxon>
        <taxon>Togniniaceae</taxon>
        <taxon>Phaeoacremonium</taxon>
    </lineage>
</organism>
<gene>
    <name evidence="3" type="ORF">UCRPA7_1804</name>
</gene>
<dbReference type="Gene3D" id="3.50.50.60">
    <property type="entry name" value="FAD/NAD(P)-binding domain"/>
    <property type="match status" value="1"/>
</dbReference>
<accession>R8BTT4</accession>